<accession>A0ABM1LCU0</accession>
<evidence type="ECO:0000313" key="3">
    <source>
        <dbReference type="Proteomes" id="UP000694871"/>
    </source>
</evidence>
<feature type="region of interest" description="Disordered" evidence="2">
    <location>
        <begin position="23"/>
        <end position="342"/>
    </location>
</feature>
<sequence length="1187" mass="127059">MAEGEAEGRSPLPRSVSFQRLERWLGWPDAAPPPSAGAQQQQHQTPTPEPVGRRSPGRAASFSVSRNVAKLATSSFPPELPPPPPPPSGSRALRSLSPSEEEAAAAPACGGGAAQEPPEEPSPSPSPRGCKGPSEPPKAGEAPSDWPRVTEMRKLFGESFRRQQQQQEEESGARPAAKDSGPDGQPERCKSPPPPPPPRSCIPFRTHRLPGRAPRAETARPPPPPQLWDSLHSWHSSPKPAPPSAAWTSSAASAPSTAAGCSSVPGESSGRQEAQVPSLDQRPPAASAGGNGWHPSPERSSGSEEDEDRLALPRERSSIEEPGFSEQGPGGDGLAGMEWHRKAQEDLSGDLALLAEPRTRPFFQTKRLAGDSTPLVASPGEARPAGGLEGHRPFVRGLSEGGGAPPAGPPPPLSSASPLPQVSRVAKVNIPPFVPSPCGSRSSSRYSSTETLKDFRSPSFSQSESLARLQAQVRTRPKVPSGIVRTKADLPGYDPLYRCGGETAEKPRHLKSMSNPDIASETLTLLTFLKSDLSELKARKMGGRLSDQEEATLSGTSRYESGHPAAAGHQPAGGAHSEVQPPTRWALGNRPTLKDLTATLRRAKSFTYSDKPPPRRLFYQSPMKQSSSELLLATGRDHEGAFSDGEIGRDVDDGMPVVIQDQYIQEARQVFEKISKIGSQNDYSFGLDQKDSGNLKEGGEDEKLLGRPEGSREHSLDKADSEGDNSCRKSLEELSGRESSMMDEGIVTELETCPAYRYLDASVAAWRLANQRENEAGLAELKGLHLPSHVSKANQEKAAFVDEALPKTVPQGLSEAPSTPGALRRRRKFPSVGNSGSESSNGSSGESNGETYRSLSDPMPHRRRSITEDSNNFSVDSNFLGSLNSKPGIPESSAVALSECTGSAASDLSVCSDGVKDYSTVIQNIVSLPGAMDRVIDEKGNGKTIKKKSFSDPSRRSELASSAFEGPGEAISEMDQVIPPSSSEPILSERDQMMGKDQDARKLYSQSEHVLTAPPEGDTMEAAQNYGFDPKLAEVLSPRIVRRSSKKRTNRVNGHENRQDEAAPSTAFPATLGTTRPASKHVRHTSEPATFIPISDVNPPASLNLNAHAAMPESSRLPAKPYPVLQAPSLEDVTKHYMLTLHSGEPSPANTVDMPRSSPATPTTSEPRLPRCSKHHEEPSARSKPQV</sequence>
<feature type="compositionally biased region" description="Low complexity" evidence="2">
    <location>
        <begin position="89"/>
        <end position="108"/>
    </location>
</feature>
<reference evidence="4" key="1">
    <citation type="submission" date="2025-08" db="UniProtKB">
        <authorList>
            <consortium name="RefSeq"/>
        </authorList>
    </citation>
    <scope>IDENTIFICATION</scope>
</reference>
<feature type="compositionally biased region" description="Low complexity" evidence="2">
    <location>
        <begin position="833"/>
        <end position="850"/>
    </location>
</feature>
<feature type="region of interest" description="Disordered" evidence="2">
    <location>
        <begin position="540"/>
        <end position="624"/>
    </location>
</feature>
<feature type="region of interest" description="Disordered" evidence="2">
    <location>
        <begin position="1044"/>
        <end position="1085"/>
    </location>
</feature>
<feature type="compositionally biased region" description="Basic and acidic residues" evidence="2">
    <location>
        <begin position="949"/>
        <end position="958"/>
    </location>
</feature>
<feature type="compositionally biased region" description="Low complexity" evidence="2">
    <location>
        <begin position="36"/>
        <end position="46"/>
    </location>
</feature>
<name>A0ABM1LCU0_GEKJA</name>
<evidence type="ECO:0000313" key="4">
    <source>
        <dbReference type="RefSeq" id="XP_015283777.1"/>
    </source>
</evidence>
<feature type="compositionally biased region" description="Basic and acidic residues" evidence="2">
    <location>
        <begin position="688"/>
        <end position="736"/>
    </location>
</feature>
<keyword evidence="3" id="KW-1185">Reference proteome</keyword>
<dbReference type="InterPro" id="IPR039919">
    <property type="entry name" value="ARHGEF10/ARHGEF17"/>
</dbReference>
<dbReference type="PANTHER" id="PTHR12877">
    <property type="entry name" value="RHO GUANINE NUCLEOTIDE EXCHANGE FACTOR"/>
    <property type="match status" value="1"/>
</dbReference>
<feature type="region of interest" description="Disordered" evidence="2">
    <location>
        <begin position="1141"/>
        <end position="1187"/>
    </location>
</feature>
<dbReference type="GeneID" id="107124783"/>
<gene>
    <name evidence="4" type="primary">LOC107124783</name>
</gene>
<feature type="compositionally biased region" description="Pro residues" evidence="2">
    <location>
        <begin position="191"/>
        <end position="200"/>
    </location>
</feature>
<feature type="compositionally biased region" description="Basic and acidic residues" evidence="2">
    <location>
        <begin position="309"/>
        <end position="319"/>
    </location>
</feature>
<feature type="region of interest" description="Disordered" evidence="2">
    <location>
        <begin position="362"/>
        <end position="487"/>
    </location>
</feature>
<feature type="compositionally biased region" description="Basic and acidic residues" evidence="2">
    <location>
        <begin position="148"/>
        <end position="161"/>
    </location>
</feature>
<dbReference type="PANTHER" id="PTHR12877:SF15">
    <property type="entry name" value="RHO GUANINE NUCLEOTIDE EXCHANGE FACTOR 17"/>
    <property type="match status" value="1"/>
</dbReference>
<feature type="non-terminal residue" evidence="4">
    <location>
        <position position="1187"/>
    </location>
</feature>
<feature type="compositionally biased region" description="Low complexity" evidence="2">
    <location>
        <begin position="233"/>
        <end position="259"/>
    </location>
</feature>
<feature type="compositionally biased region" description="Pro residues" evidence="2">
    <location>
        <begin position="78"/>
        <end position="88"/>
    </location>
</feature>
<feature type="region of interest" description="Disordered" evidence="2">
    <location>
        <begin position="944"/>
        <end position="970"/>
    </location>
</feature>
<dbReference type="RefSeq" id="XP_015283777.1">
    <property type="nucleotide sequence ID" value="XM_015428291.1"/>
</dbReference>
<evidence type="ECO:0000256" key="1">
    <source>
        <dbReference type="ARBA" id="ARBA00022658"/>
    </source>
</evidence>
<feature type="compositionally biased region" description="Basic and acidic residues" evidence="2">
    <location>
        <begin position="176"/>
        <end position="190"/>
    </location>
</feature>
<evidence type="ECO:0000256" key="2">
    <source>
        <dbReference type="SAM" id="MobiDB-lite"/>
    </source>
</evidence>
<feature type="region of interest" description="Disordered" evidence="2">
    <location>
        <begin position="681"/>
        <end position="743"/>
    </location>
</feature>
<proteinExistence type="predicted"/>
<protein>
    <submittedName>
        <fullName evidence="4">Rho guanine nucleotide exchange factor 17-like</fullName>
    </submittedName>
</protein>
<keyword evidence="1" id="KW-0344">Guanine-nucleotide releasing factor</keyword>
<feature type="region of interest" description="Disordered" evidence="2">
    <location>
        <begin position="810"/>
        <end position="871"/>
    </location>
</feature>
<dbReference type="Proteomes" id="UP000694871">
    <property type="component" value="Unplaced"/>
</dbReference>
<organism evidence="3 4">
    <name type="scientific">Gekko japonicus</name>
    <name type="common">Schlegel's Japanese gecko</name>
    <dbReference type="NCBI Taxonomy" id="146911"/>
    <lineage>
        <taxon>Eukaryota</taxon>
        <taxon>Metazoa</taxon>
        <taxon>Chordata</taxon>
        <taxon>Craniata</taxon>
        <taxon>Vertebrata</taxon>
        <taxon>Euteleostomi</taxon>
        <taxon>Lepidosauria</taxon>
        <taxon>Squamata</taxon>
        <taxon>Bifurcata</taxon>
        <taxon>Gekkota</taxon>
        <taxon>Gekkonidae</taxon>
        <taxon>Gekkoninae</taxon>
        <taxon>Gekko</taxon>
    </lineage>
</organism>
<feature type="compositionally biased region" description="Low complexity" evidence="2">
    <location>
        <begin position="562"/>
        <end position="576"/>
    </location>
</feature>